<feature type="transmembrane region" description="Helical" evidence="1">
    <location>
        <begin position="285"/>
        <end position="304"/>
    </location>
</feature>
<dbReference type="EMBL" id="MK482085">
    <property type="protein sequence ID" value="QFC18097.1"/>
    <property type="molecule type" value="Genomic_DNA"/>
</dbReference>
<feature type="transmembrane region" description="Helical" evidence="1">
    <location>
        <begin position="205"/>
        <end position="234"/>
    </location>
</feature>
<protein>
    <submittedName>
        <fullName evidence="2">Putative membrane protein</fullName>
    </submittedName>
</protein>
<evidence type="ECO:0000256" key="1">
    <source>
        <dbReference type="SAM" id="Phobius"/>
    </source>
</evidence>
<keyword evidence="1" id="KW-0472">Membrane</keyword>
<dbReference type="Pfam" id="PF14897">
    <property type="entry name" value="EpsG"/>
    <property type="match status" value="1"/>
</dbReference>
<feature type="transmembrane region" description="Helical" evidence="1">
    <location>
        <begin position="81"/>
        <end position="107"/>
    </location>
</feature>
<keyword evidence="1" id="KW-0812">Transmembrane</keyword>
<organism evidence="2">
    <name type="scientific">Vibrio parahaemolyticus</name>
    <dbReference type="NCBI Taxonomy" id="670"/>
    <lineage>
        <taxon>Bacteria</taxon>
        <taxon>Pseudomonadati</taxon>
        <taxon>Pseudomonadota</taxon>
        <taxon>Gammaproteobacteria</taxon>
        <taxon>Vibrionales</taxon>
        <taxon>Vibrionaceae</taxon>
        <taxon>Vibrio</taxon>
    </lineage>
</organism>
<feature type="transmembrane region" description="Helical" evidence="1">
    <location>
        <begin position="119"/>
        <end position="138"/>
    </location>
</feature>
<gene>
    <name evidence="2" type="primary">wzy</name>
</gene>
<name>A0A5P4S6H7_VIBPH</name>
<evidence type="ECO:0000313" key="2">
    <source>
        <dbReference type="EMBL" id="QFC18097.1"/>
    </source>
</evidence>
<feature type="transmembrane region" description="Helical" evidence="1">
    <location>
        <begin position="170"/>
        <end position="193"/>
    </location>
</feature>
<feature type="transmembrane region" description="Helical" evidence="1">
    <location>
        <begin position="254"/>
        <end position="273"/>
    </location>
</feature>
<accession>A0A5P4S6H7</accession>
<keyword evidence="1" id="KW-1133">Transmembrane helix</keyword>
<proteinExistence type="predicted"/>
<reference evidence="2" key="1">
    <citation type="journal article" date="2019" name="Int. J. Food Microbiol.">
        <title>Developing a novel molecular serotyping system based on capsular polysaccharide synthesis gene clusters of Vibrio parahaemolyticus.</title>
        <authorList>
            <person name="Pang Y."/>
            <person name="Guo X."/>
            <person name="Tian X."/>
            <person name="Liu F."/>
            <person name="Wang L."/>
            <person name="Wu J."/>
            <person name="Zhang S."/>
            <person name="Li S."/>
            <person name="Liu B."/>
        </authorList>
    </citation>
    <scope>NUCLEOTIDE SEQUENCE</scope>
    <source>
        <strain evidence="2">G2910</strain>
    </source>
</reference>
<sequence length="389" mass="45690">MISYLFILLILFSFLILKKSTVCHTTLQRKVLDLFALLVLIFFSANSQSNGWDWYSYKDSFEQISKLEAHRVFLGQTDVDYFYGIVLWLVGVVSDNFQIVILVQSLTMNLLYYYGVKRFRLDFVLFAIIFFSTSFLRLELSTFRQGMAVAFYFYSLSLVYSEPTKKLKPVFFTSVACLFHMSALVGFLIMPFLNRDALLRKKQLVLIALAPVFLKISLSLNLFSNVLLVVRPFVGDFVYFRLRHYSEEWSINSPSLLIYLVLIQALFFIFFCGKQRDKLHTITSWFVVFNLVLTFYLAFIPAIIITRLSYYVSFSLFFVISVYFKVKGVTINKIFLLLFFTTFQLFIVFRDPLERVVYFPYRGYIESTFFGASEELRSRDLIESTANRY</sequence>
<dbReference type="AlphaFoldDB" id="A0A5P4S6H7"/>
<dbReference type="InterPro" id="IPR049458">
    <property type="entry name" value="EpsG-like"/>
</dbReference>
<feature type="transmembrane region" description="Helical" evidence="1">
    <location>
        <begin position="333"/>
        <end position="349"/>
    </location>
</feature>